<comment type="caution">
    <text evidence="1">The sequence shown here is derived from an EMBL/GenBank/DDBJ whole genome shotgun (WGS) entry which is preliminary data.</text>
</comment>
<dbReference type="AlphaFoldDB" id="A0A409W3G0"/>
<protein>
    <submittedName>
        <fullName evidence="1">Uncharacterized protein</fullName>
    </submittedName>
</protein>
<evidence type="ECO:0000313" key="2">
    <source>
        <dbReference type="Proteomes" id="UP000284842"/>
    </source>
</evidence>
<proteinExistence type="predicted"/>
<keyword evidence="2" id="KW-1185">Reference proteome</keyword>
<accession>A0A409W3G0</accession>
<dbReference type="Proteomes" id="UP000284842">
    <property type="component" value="Unassembled WGS sequence"/>
</dbReference>
<dbReference type="OrthoDB" id="3224178at2759"/>
<name>A0A409W3G0_9AGAR</name>
<sequence length="348" mass="40565">MQIVSVLKPYTDQALSRWILIKQYKSASAKLGGLLLVLAVLPLVGRMNGLEWTQFCQRLTWKLRPYFSRHILPRDIARWRLDGVNVDDLDMVTRLRKENNSWWTFLTPFFAAYGYSLHVPIDDNATANSYPYPLHGKPTSRQVHPYARRLYCTNRESTFKIHVVDMMSKLIRHLSRQKPCVRGARDKCGRDVVIRIVSGPEHSKELKVLEYLTSPSALKDPRNITIPILDWLEFDGLIFIVMPKWDQAWMHDVGTVAECIHIADVLLAIIREIVPEIISFIEWMRSSRPSDRPTAREAYLKFQELKTKLTAEQLEAPLSDIFYDGSGRYQKKYAYKTRPKLPDHNWRP</sequence>
<reference evidence="1 2" key="1">
    <citation type="journal article" date="2018" name="Evol. Lett.">
        <title>Horizontal gene cluster transfer increased hallucinogenic mushroom diversity.</title>
        <authorList>
            <person name="Reynolds H.T."/>
            <person name="Vijayakumar V."/>
            <person name="Gluck-Thaler E."/>
            <person name="Korotkin H.B."/>
            <person name="Matheny P.B."/>
            <person name="Slot J.C."/>
        </authorList>
    </citation>
    <scope>NUCLEOTIDE SEQUENCE [LARGE SCALE GENOMIC DNA]</scope>
    <source>
        <strain evidence="1 2">2629</strain>
    </source>
</reference>
<evidence type="ECO:0000313" key="1">
    <source>
        <dbReference type="EMBL" id="PPQ73016.1"/>
    </source>
</evidence>
<dbReference type="InParanoid" id="A0A409W3G0"/>
<organism evidence="1 2">
    <name type="scientific">Panaeolus cyanescens</name>
    <dbReference type="NCBI Taxonomy" id="181874"/>
    <lineage>
        <taxon>Eukaryota</taxon>
        <taxon>Fungi</taxon>
        <taxon>Dikarya</taxon>
        <taxon>Basidiomycota</taxon>
        <taxon>Agaricomycotina</taxon>
        <taxon>Agaricomycetes</taxon>
        <taxon>Agaricomycetidae</taxon>
        <taxon>Agaricales</taxon>
        <taxon>Agaricineae</taxon>
        <taxon>Galeropsidaceae</taxon>
        <taxon>Panaeolus</taxon>
    </lineage>
</organism>
<gene>
    <name evidence="1" type="ORF">CVT24_001405</name>
</gene>
<dbReference type="EMBL" id="NHTK01005840">
    <property type="protein sequence ID" value="PPQ73016.1"/>
    <property type="molecule type" value="Genomic_DNA"/>
</dbReference>